<organism evidence="2">
    <name type="scientific">Aphanomyces astaci</name>
    <name type="common">Crayfish plague agent</name>
    <dbReference type="NCBI Taxonomy" id="112090"/>
    <lineage>
        <taxon>Eukaryota</taxon>
        <taxon>Sar</taxon>
        <taxon>Stramenopiles</taxon>
        <taxon>Oomycota</taxon>
        <taxon>Saprolegniomycetes</taxon>
        <taxon>Saprolegniales</taxon>
        <taxon>Verrucalvaceae</taxon>
        <taxon>Aphanomyces</taxon>
    </lineage>
</organism>
<feature type="transmembrane region" description="Helical" evidence="1">
    <location>
        <begin position="503"/>
        <end position="526"/>
    </location>
</feature>
<gene>
    <name evidence="2" type="ORF">H257_00076</name>
</gene>
<dbReference type="EMBL" id="KI913114">
    <property type="protein sequence ID" value="ETV88492.1"/>
    <property type="molecule type" value="Genomic_DNA"/>
</dbReference>
<accession>W4H974</accession>
<feature type="transmembrane region" description="Helical" evidence="1">
    <location>
        <begin position="402"/>
        <end position="425"/>
    </location>
</feature>
<keyword evidence="1" id="KW-1133">Transmembrane helix</keyword>
<keyword evidence="1" id="KW-0472">Membrane</keyword>
<proteinExistence type="predicted"/>
<reference evidence="2" key="1">
    <citation type="submission" date="2013-12" db="EMBL/GenBank/DDBJ databases">
        <title>The Genome Sequence of Aphanomyces astaci APO3.</title>
        <authorList>
            <consortium name="The Broad Institute Genomics Platform"/>
            <person name="Russ C."/>
            <person name="Tyler B."/>
            <person name="van West P."/>
            <person name="Dieguez-Uribeondo J."/>
            <person name="Young S.K."/>
            <person name="Zeng Q."/>
            <person name="Gargeya S."/>
            <person name="Fitzgerald M."/>
            <person name="Abouelleil A."/>
            <person name="Alvarado L."/>
            <person name="Chapman S.B."/>
            <person name="Gainer-Dewar J."/>
            <person name="Goldberg J."/>
            <person name="Griggs A."/>
            <person name="Gujja S."/>
            <person name="Hansen M."/>
            <person name="Howarth C."/>
            <person name="Imamovic A."/>
            <person name="Ireland A."/>
            <person name="Larimer J."/>
            <person name="McCowan C."/>
            <person name="Murphy C."/>
            <person name="Pearson M."/>
            <person name="Poon T.W."/>
            <person name="Priest M."/>
            <person name="Roberts A."/>
            <person name="Saif S."/>
            <person name="Shea T."/>
            <person name="Sykes S."/>
            <person name="Wortman J."/>
            <person name="Nusbaum C."/>
            <person name="Birren B."/>
        </authorList>
    </citation>
    <scope>NUCLEOTIDE SEQUENCE [LARGE SCALE GENOMIC DNA]</scope>
    <source>
        <strain evidence="2">APO3</strain>
    </source>
</reference>
<evidence type="ECO:0000256" key="1">
    <source>
        <dbReference type="SAM" id="Phobius"/>
    </source>
</evidence>
<dbReference type="VEuPathDB" id="FungiDB:H257_00076"/>
<dbReference type="OrthoDB" id="77319at2759"/>
<evidence type="ECO:0000313" key="2">
    <source>
        <dbReference type="EMBL" id="ETV88492.1"/>
    </source>
</evidence>
<sequence length="664" mass="73073">MASVAPANFTPGQLTPARRISAESGRNAGSSNTSKRRLSSVKAIKTWRVTVLPGLIMFLCTLGLIFLSIFLLFLLISQGMFKRQVVTVNAQLADTYFWAPYGQSCILTSDGFTPNSCDADTASVIPDKPFAVVGTELAKQWAAELTQAGGTLYVTTCILGGTSNVGWTDLQFIAGYDYFPECLPTEPQDVAGMAMLETTIRDTHVDGLYFLTLYADLDPSMTVYSYVNSDGTTQNLIDNIKRTLISVDGQVETDKLGRDYIITSRPLGDRYLVTGFCDTVVEELSELKDGLGLTGWSQGKHSKLPVVPAWSCGHVVENADEVIVLQAMSSFLSLWFFAGDMFITIEGLGGLLSGAPVLKYTVLSGLERRKWLLVSIVVNSMPGLLYMDVSRIYYYSTNGFKVYVLSSIMVANFFTFGFFIALSLFDTLVGLLRSFSSCVGYSAPIFTAVCIVWMTQVWCHDAFFLDVYNKFYSAPAFLGFYVNNATWPSGSYVAEGTPPIVTYLVKTIVTTVGGSFGIAIAISSIYRRIIHKQWLVSTVWCRSNSVLSALHLPNCITALPLESSNGIKMGNKMYCKPRYTNHTFVSKAEVVVLNVKYHRDHGVHDRRRASKVGQGQAACQPIAEPTHQHLRARAGDGRAVVGIFFRHRGPQPVHTHPRHAPRPS</sequence>
<feature type="transmembrane region" description="Helical" evidence="1">
    <location>
        <begin position="431"/>
        <end position="455"/>
    </location>
</feature>
<dbReference type="GeneID" id="20802072"/>
<dbReference type="AlphaFoldDB" id="W4H974"/>
<feature type="transmembrane region" description="Helical" evidence="1">
    <location>
        <begin position="55"/>
        <end position="76"/>
    </location>
</feature>
<protein>
    <submittedName>
        <fullName evidence="2">Uncharacterized protein</fullName>
    </submittedName>
</protein>
<feature type="transmembrane region" description="Helical" evidence="1">
    <location>
        <begin position="371"/>
        <end position="390"/>
    </location>
</feature>
<name>W4H974_APHAT</name>
<dbReference type="RefSeq" id="XP_009820892.1">
    <property type="nucleotide sequence ID" value="XM_009822590.1"/>
</dbReference>
<keyword evidence="1" id="KW-0812">Transmembrane</keyword>
<feature type="transmembrane region" description="Helical" evidence="1">
    <location>
        <begin position="331"/>
        <end position="351"/>
    </location>
</feature>